<dbReference type="InterPro" id="IPR003593">
    <property type="entry name" value="AAA+_ATPase"/>
</dbReference>
<keyword evidence="2" id="KW-0813">Transport</keyword>
<evidence type="ECO:0000313" key="10">
    <source>
        <dbReference type="Proteomes" id="UP000034029"/>
    </source>
</evidence>
<dbReference type="PROSITE" id="PS00211">
    <property type="entry name" value="ABC_TRANSPORTER_1"/>
    <property type="match status" value="1"/>
</dbReference>
<organism evidence="9 11">
    <name type="scientific">Salinicoccus halodurans</name>
    <dbReference type="NCBI Taxonomy" id="407035"/>
    <lineage>
        <taxon>Bacteria</taxon>
        <taxon>Bacillati</taxon>
        <taxon>Bacillota</taxon>
        <taxon>Bacilli</taxon>
        <taxon>Bacillales</taxon>
        <taxon>Staphylococcaceae</taxon>
        <taxon>Salinicoccus</taxon>
    </lineage>
</organism>
<gene>
    <name evidence="8" type="ORF">AAT16_12570</name>
    <name evidence="9" type="ORF">SAMN05216235_1117</name>
</gene>
<dbReference type="InterPro" id="IPR030679">
    <property type="entry name" value="ABC_ATPase_HisP-typ"/>
</dbReference>
<dbReference type="Gene3D" id="3.40.50.300">
    <property type="entry name" value="P-loop containing nucleotide triphosphate hydrolases"/>
    <property type="match status" value="1"/>
</dbReference>
<dbReference type="GO" id="GO:0005524">
    <property type="term" value="F:ATP binding"/>
    <property type="evidence" value="ECO:0007669"/>
    <property type="project" value="UniProtKB-KW"/>
</dbReference>
<dbReference type="EMBL" id="FOTB01000002">
    <property type="protein sequence ID" value="SFK67962.1"/>
    <property type="molecule type" value="Genomic_DNA"/>
</dbReference>
<dbReference type="SUPFAM" id="SSF52540">
    <property type="entry name" value="P-loop containing nucleoside triphosphate hydrolases"/>
    <property type="match status" value="1"/>
</dbReference>
<comment type="subcellular location">
    <subcellularLocation>
        <location evidence="1">Cell membrane</location>
        <topology evidence="1">Peripheral membrane protein</topology>
    </subcellularLocation>
</comment>
<reference evidence="8 10" key="1">
    <citation type="journal article" date="2015" name="Int. J. Syst. Evol. Microbiol.">
        <title>Complete genome sequence of Salinicoccus halodurans H3B36, isolated from the Qaidam Basin in China.</title>
        <authorList>
            <person name="Jiang K."/>
            <person name="Xue Y."/>
            <person name="Ma Y."/>
        </authorList>
    </citation>
    <scope>NUCLEOTIDE SEQUENCE [LARGE SCALE GENOMIC DNA]</scope>
    <source>
        <strain evidence="8 10">H3B36</strain>
    </source>
</reference>
<name>A0A0F7HN31_9STAP</name>
<evidence type="ECO:0000313" key="11">
    <source>
        <dbReference type="Proteomes" id="UP000183090"/>
    </source>
</evidence>
<dbReference type="PANTHER" id="PTHR43166">
    <property type="entry name" value="AMINO ACID IMPORT ATP-BINDING PROTEIN"/>
    <property type="match status" value="1"/>
</dbReference>
<keyword evidence="5 9" id="KW-0067">ATP-binding</keyword>
<dbReference type="AlphaFoldDB" id="A0A0F7HN31"/>
<dbReference type="Proteomes" id="UP000183090">
    <property type="component" value="Unassembled WGS sequence"/>
</dbReference>
<evidence type="ECO:0000256" key="4">
    <source>
        <dbReference type="ARBA" id="ARBA00022741"/>
    </source>
</evidence>
<dbReference type="OrthoDB" id="1679618at2"/>
<dbReference type="Proteomes" id="UP000034029">
    <property type="component" value="Chromosome"/>
</dbReference>
<evidence type="ECO:0000256" key="5">
    <source>
        <dbReference type="ARBA" id="ARBA00022840"/>
    </source>
</evidence>
<evidence type="ECO:0000256" key="2">
    <source>
        <dbReference type="ARBA" id="ARBA00022448"/>
    </source>
</evidence>
<dbReference type="Pfam" id="PF00005">
    <property type="entry name" value="ABC_tran"/>
    <property type="match status" value="1"/>
</dbReference>
<keyword evidence="3" id="KW-1003">Cell membrane</keyword>
<dbReference type="RefSeq" id="WP_046791126.1">
    <property type="nucleotide sequence ID" value="NZ_CP011366.1"/>
</dbReference>
<protein>
    <submittedName>
        <fullName evidence="8">Amino acid ABC transporter ATP-binding protein</fullName>
    </submittedName>
    <submittedName>
        <fullName evidence="9">L-cystine transport system ATP-binding protein/putative amino-acid transport system ATP-binding protein</fullName>
    </submittedName>
</protein>
<dbReference type="SMART" id="SM00382">
    <property type="entry name" value="AAA"/>
    <property type="match status" value="1"/>
</dbReference>
<dbReference type="GO" id="GO:0016887">
    <property type="term" value="F:ATP hydrolysis activity"/>
    <property type="evidence" value="ECO:0007669"/>
    <property type="project" value="InterPro"/>
</dbReference>
<keyword evidence="10" id="KW-1185">Reference proteome</keyword>
<dbReference type="PIRSF" id="PIRSF039085">
    <property type="entry name" value="ABC_ATPase_HisP"/>
    <property type="match status" value="1"/>
</dbReference>
<reference evidence="9 11" key="3">
    <citation type="submission" date="2016-10" db="EMBL/GenBank/DDBJ databases">
        <authorList>
            <person name="Varghese N."/>
            <person name="Submissions S."/>
        </authorList>
    </citation>
    <scope>NUCLEOTIDE SEQUENCE [LARGE SCALE GENOMIC DNA]</scope>
    <source>
        <strain evidence="9 11">CGMCC 1.6501</strain>
    </source>
</reference>
<evidence type="ECO:0000256" key="3">
    <source>
        <dbReference type="ARBA" id="ARBA00022475"/>
    </source>
</evidence>
<dbReference type="GO" id="GO:0005886">
    <property type="term" value="C:plasma membrane"/>
    <property type="evidence" value="ECO:0007669"/>
    <property type="project" value="UniProtKB-SubCell"/>
</dbReference>
<dbReference type="KEGG" id="shv:AAT16_12570"/>
<dbReference type="InterPro" id="IPR027417">
    <property type="entry name" value="P-loop_NTPase"/>
</dbReference>
<dbReference type="InterPro" id="IPR017871">
    <property type="entry name" value="ABC_transporter-like_CS"/>
</dbReference>
<dbReference type="GO" id="GO:0015424">
    <property type="term" value="F:ABC-type amino acid transporter activity"/>
    <property type="evidence" value="ECO:0007669"/>
    <property type="project" value="InterPro"/>
</dbReference>
<dbReference type="PANTHER" id="PTHR43166:SF35">
    <property type="entry name" value="L-CYSTINE IMPORT ATP-BINDING PROTEIN TCYN"/>
    <property type="match status" value="1"/>
</dbReference>
<accession>A0A0F7HN31</accession>
<evidence type="ECO:0000313" key="8">
    <source>
        <dbReference type="EMBL" id="AKG74947.1"/>
    </source>
</evidence>
<evidence type="ECO:0000259" key="7">
    <source>
        <dbReference type="PROSITE" id="PS50893"/>
    </source>
</evidence>
<feature type="domain" description="ABC transporter" evidence="7">
    <location>
        <begin position="2"/>
        <end position="239"/>
    </location>
</feature>
<dbReference type="CDD" id="cd03262">
    <property type="entry name" value="ABC_HisP_GlnQ"/>
    <property type="match status" value="1"/>
</dbReference>
<keyword evidence="6" id="KW-0472">Membrane</keyword>
<sequence>MLNLRNLNLSFHGNKVLEDIDLEVKKGEVVTLIGPSGTGKTSLLRCINLLEKPDSGFISLGGLDYDFSSIDKKETLNLRRKTAMVFQQYNLFKNKTAIENVMDAQMVVQKKSKKEAYEKSMEELKRVGLEAKVDAYPNQLSGGQQQRVSIARALAVEPEVILFDEPTSALDPELVGEVLKSIEEVAKSGMTIILVTHEMSFAQDISDKVVFMDKGQVAESGRPEQIFKESDNARTQQFLNKFYAAAQ</sequence>
<evidence type="ECO:0000256" key="1">
    <source>
        <dbReference type="ARBA" id="ARBA00004202"/>
    </source>
</evidence>
<dbReference type="InterPro" id="IPR050086">
    <property type="entry name" value="MetN_ABC_transporter-like"/>
</dbReference>
<dbReference type="InterPro" id="IPR003439">
    <property type="entry name" value="ABC_transporter-like_ATP-bd"/>
</dbReference>
<dbReference type="EMBL" id="CP011366">
    <property type="protein sequence ID" value="AKG74947.1"/>
    <property type="molecule type" value="Genomic_DNA"/>
</dbReference>
<reference evidence="10" key="2">
    <citation type="submission" date="2015-04" db="EMBL/GenBank/DDBJ databases">
        <title>Complete genome sequence of Salinicoccus halodurans strain H3B36, isolated from the Qaidam basin of China.</title>
        <authorList>
            <person name="Ma Y."/>
            <person name="Jiang K."/>
            <person name="Xue Y."/>
        </authorList>
    </citation>
    <scope>NUCLEOTIDE SEQUENCE [LARGE SCALE GENOMIC DNA]</scope>
    <source>
        <strain evidence="10">H3B36</strain>
    </source>
</reference>
<proteinExistence type="predicted"/>
<dbReference type="PROSITE" id="PS50893">
    <property type="entry name" value="ABC_TRANSPORTER_2"/>
    <property type="match status" value="1"/>
</dbReference>
<evidence type="ECO:0000313" key="9">
    <source>
        <dbReference type="EMBL" id="SFK67962.1"/>
    </source>
</evidence>
<evidence type="ECO:0000256" key="6">
    <source>
        <dbReference type="ARBA" id="ARBA00023136"/>
    </source>
</evidence>
<keyword evidence="4" id="KW-0547">Nucleotide-binding</keyword>